<evidence type="ECO:0000313" key="2">
    <source>
        <dbReference type="EMBL" id="XCG62385.1"/>
    </source>
</evidence>
<evidence type="ECO:0000256" key="1">
    <source>
        <dbReference type="SAM" id="Phobius"/>
    </source>
</evidence>
<dbReference type="RefSeq" id="WP_353648000.1">
    <property type="nucleotide sequence ID" value="NZ_CP159218.1"/>
</dbReference>
<proteinExistence type="predicted"/>
<sequence length="188" mass="19190">MAEPRSWRVAAAATAPVALIGGGEWAAAVQPDGYSRARDSISALAAQGASDRWIMTTALSLVGISYLLTAIGLTGARTSGRWLLALGGAATVLVAASPQPHPLHVPAAGIAFVALALWPVASRLPTGWTAAAVSAVTAALLGWFALQLGGTWLGATERAVAWTEACWPVVCVLVIRAARTPDSGTVSR</sequence>
<dbReference type="Pfam" id="PF06197">
    <property type="entry name" value="DUF998"/>
    <property type="match status" value="1"/>
</dbReference>
<feature type="transmembrane region" description="Helical" evidence="1">
    <location>
        <begin position="103"/>
        <end position="121"/>
    </location>
</feature>
<feature type="transmembrane region" description="Helical" evidence="1">
    <location>
        <begin position="52"/>
        <end position="73"/>
    </location>
</feature>
<protein>
    <submittedName>
        <fullName evidence="2">DUF998 domain-containing protein</fullName>
    </submittedName>
</protein>
<keyword evidence="1" id="KW-0472">Membrane</keyword>
<reference evidence="2" key="1">
    <citation type="submission" date="2024-05" db="EMBL/GenBank/DDBJ databases">
        <authorList>
            <person name="Cai S.Y."/>
            <person name="Jin L.M."/>
            <person name="Li H.R."/>
        </authorList>
    </citation>
    <scope>NUCLEOTIDE SEQUENCE</scope>
    <source>
        <strain evidence="2">A5-74</strain>
    </source>
</reference>
<accession>A0AAU8DJL0</accession>
<organism evidence="2">
    <name type="scientific">Nakamurella sp. A5-74</name>
    <dbReference type="NCBI Taxonomy" id="3158264"/>
    <lineage>
        <taxon>Bacteria</taxon>
        <taxon>Bacillati</taxon>
        <taxon>Actinomycetota</taxon>
        <taxon>Actinomycetes</taxon>
        <taxon>Nakamurellales</taxon>
        <taxon>Nakamurellaceae</taxon>
        <taxon>Nakamurella</taxon>
    </lineage>
</organism>
<dbReference type="InterPro" id="IPR009339">
    <property type="entry name" value="DUF998"/>
</dbReference>
<keyword evidence="1" id="KW-1133">Transmembrane helix</keyword>
<feature type="transmembrane region" description="Helical" evidence="1">
    <location>
        <begin position="159"/>
        <end position="178"/>
    </location>
</feature>
<name>A0AAU8DJL0_9ACTN</name>
<keyword evidence="1" id="KW-0812">Transmembrane</keyword>
<dbReference type="EMBL" id="CP159218">
    <property type="protein sequence ID" value="XCG62385.1"/>
    <property type="molecule type" value="Genomic_DNA"/>
</dbReference>
<gene>
    <name evidence="2" type="ORF">ABLG96_14110</name>
</gene>
<feature type="transmembrane region" description="Helical" evidence="1">
    <location>
        <begin position="80"/>
        <end position="97"/>
    </location>
</feature>
<dbReference type="AlphaFoldDB" id="A0AAU8DJL0"/>
<feature type="transmembrane region" description="Helical" evidence="1">
    <location>
        <begin position="128"/>
        <end position="153"/>
    </location>
</feature>